<dbReference type="RefSeq" id="WP_104935675.1">
    <property type="nucleotide sequence ID" value="NZ_CP021255.1"/>
</dbReference>
<evidence type="ECO:0000256" key="2">
    <source>
        <dbReference type="HAMAP-Rule" id="MF_01940"/>
    </source>
</evidence>
<accession>A0A2L1GL06</accession>
<dbReference type="OrthoDB" id="9793819at2"/>
<dbReference type="Gene3D" id="3.90.1140.10">
    <property type="entry name" value="Cyclic phosphodiesterase"/>
    <property type="match status" value="1"/>
</dbReference>
<comment type="catalytic activity">
    <reaction evidence="2">
        <text>a 3'-end 2',3'-cyclophospho-ribonucleotide-RNA + H2O = a 3'-end 2'-phospho-ribonucleotide-RNA + H(+)</text>
        <dbReference type="Rhea" id="RHEA:11828"/>
        <dbReference type="Rhea" id="RHEA-COMP:10464"/>
        <dbReference type="Rhea" id="RHEA-COMP:17353"/>
        <dbReference type="ChEBI" id="CHEBI:15377"/>
        <dbReference type="ChEBI" id="CHEBI:15378"/>
        <dbReference type="ChEBI" id="CHEBI:83064"/>
        <dbReference type="ChEBI" id="CHEBI:173113"/>
        <dbReference type="EC" id="3.1.4.58"/>
    </reaction>
</comment>
<dbReference type="GO" id="GO:0008664">
    <property type="term" value="F:RNA 2',3'-cyclic 3'-phosphodiesterase activity"/>
    <property type="evidence" value="ECO:0007669"/>
    <property type="project" value="UniProtKB-EC"/>
</dbReference>
<evidence type="ECO:0000256" key="1">
    <source>
        <dbReference type="ARBA" id="ARBA00022801"/>
    </source>
</evidence>
<comment type="function">
    <text evidence="2">Hydrolyzes RNA 2',3'-cyclic phosphodiester to an RNA 2'-phosphomonoester.</text>
</comment>
<dbReference type="EC" id="3.1.4.58" evidence="2"/>
<dbReference type="KEGG" id="deo:CAY53_01705"/>
<feature type="short sequence motif" description="HXTX 1" evidence="2">
    <location>
        <begin position="38"/>
        <end position="41"/>
    </location>
</feature>
<comment type="similarity">
    <text evidence="2">Belongs to the 2H phosphoesterase superfamily. ThpR family.</text>
</comment>
<feature type="domain" description="Phosphoesterase HXTX" evidence="4">
    <location>
        <begin position="10"/>
        <end position="87"/>
    </location>
</feature>
<feature type="active site" description="Proton donor" evidence="2">
    <location>
        <position position="38"/>
    </location>
</feature>
<evidence type="ECO:0000259" key="4">
    <source>
        <dbReference type="Pfam" id="PF02834"/>
    </source>
</evidence>
<keyword evidence="1 2" id="KW-0378">Hydrolase</keyword>
<evidence type="ECO:0000313" key="5">
    <source>
        <dbReference type="EMBL" id="AVD70360.1"/>
    </source>
</evidence>
<feature type="region of interest" description="Disordered" evidence="3">
    <location>
        <begin position="182"/>
        <end position="211"/>
    </location>
</feature>
<evidence type="ECO:0000313" key="6">
    <source>
        <dbReference type="Proteomes" id="UP000239867"/>
    </source>
</evidence>
<keyword evidence="6" id="KW-1185">Reference proteome</keyword>
<protein>
    <recommendedName>
        <fullName evidence="2">RNA 2',3'-cyclic phosphodiesterase</fullName>
        <shortName evidence="2">RNA 2',3'-CPDase</shortName>
        <ecNumber evidence="2">3.1.4.58</ecNumber>
    </recommendedName>
</protein>
<dbReference type="HAMAP" id="MF_01940">
    <property type="entry name" value="RNA_CPDase"/>
    <property type="match status" value="1"/>
</dbReference>
<dbReference type="NCBIfam" id="TIGR02258">
    <property type="entry name" value="2_5_ligase"/>
    <property type="match status" value="1"/>
</dbReference>
<proteinExistence type="inferred from homology"/>
<name>A0A2L1GL06_9BACT</name>
<dbReference type="Pfam" id="PF02834">
    <property type="entry name" value="LigT_PEase"/>
    <property type="match status" value="2"/>
</dbReference>
<dbReference type="InterPro" id="IPR009097">
    <property type="entry name" value="Cyclic_Pdiesterase"/>
</dbReference>
<sequence>MQKRLFIALDMPTAPRAELARLCTGLPGARWTPENQMHLTLCFLGETEGSAFLDLREALADIRAQAFSLGLRGLGFFPPRGTPRVLWAGIEANPALLHLQARVLACVRRLGLPLEQRKFLPHITLARLSEASLPKLQGYLSTYALFSVPAFPMQSFCLYSSLLGRAGATHLVEAEYELGPACSATDPDRNKKSGLRTNTKTAESAGGDERN</sequence>
<feature type="short sequence motif" description="HXTX 2" evidence="2">
    <location>
        <begin position="122"/>
        <end position="125"/>
    </location>
</feature>
<dbReference type="AlphaFoldDB" id="A0A2L1GL06"/>
<dbReference type="InterPro" id="IPR014051">
    <property type="entry name" value="Phosphoesterase_HXTX"/>
</dbReference>
<evidence type="ECO:0000256" key="3">
    <source>
        <dbReference type="SAM" id="MobiDB-lite"/>
    </source>
</evidence>
<dbReference type="GO" id="GO:0004113">
    <property type="term" value="F:2',3'-cyclic-nucleotide 3'-phosphodiesterase activity"/>
    <property type="evidence" value="ECO:0007669"/>
    <property type="project" value="InterPro"/>
</dbReference>
<dbReference type="Proteomes" id="UP000239867">
    <property type="component" value="Chromosome"/>
</dbReference>
<organism evidence="5 6">
    <name type="scientific">Desulfobulbus oralis</name>
    <dbReference type="NCBI Taxonomy" id="1986146"/>
    <lineage>
        <taxon>Bacteria</taxon>
        <taxon>Pseudomonadati</taxon>
        <taxon>Thermodesulfobacteriota</taxon>
        <taxon>Desulfobulbia</taxon>
        <taxon>Desulfobulbales</taxon>
        <taxon>Desulfobulbaceae</taxon>
        <taxon>Desulfobulbus</taxon>
    </lineage>
</organism>
<dbReference type="GO" id="GO:0016874">
    <property type="term" value="F:ligase activity"/>
    <property type="evidence" value="ECO:0007669"/>
    <property type="project" value="UniProtKB-KW"/>
</dbReference>
<keyword evidence="5" id="KW-0436">Ligase</keyword>
<gene>
    <name evidence="5" type="ORF">CAY53_01705</name>
</gene>
<dbReference type="EMBL" id="CP021255">
    <property type="protein sequence ID" value="AVD70360.1"/>
    <property type="molecule type" value="Genomic_DNA"/>
</dbReference>
<dbReference type="InterPro" id="IPR004175">
    <property type="entry name" value="RNA_CPDase"/>
</dbReference>
<reference evidence="5 6" key="1">
    <citation type="journal article" date="2018" name="MBio">
        <title>Insights into the evolution of host association through the isolation and characterization of a novel human periodontal pathobiont, Desulfobulbus oralis.</title>
        <authorList>
            <person name="Cross K.L."/>
            <person name="Chirania P."/>
            <person name="Xiong W."/>
            <person name="Beall C.J."/>
            <person name="Elkins J.G."/>
            <person name="Giannone R.J."/>
            <person name="Griffen A.L."/>
            <person name="Guss A.M."/>
            <person name="Hettich R.L."/>
            <person name="Joshi S.S."/>
            <person name="Mokrzan E.M."/>
            <person name="Martin R.K."/>
            <person name="Zhulin I.B."/>
            <person name="Leys E.J."/>
            <person name="Podar M."/>
        </authorList>
    </citation>
    <scope>NUCLEOTIDE SEQUENCE [LARGE SCALE GENOMIC DNA]</scope>
    <source>
        <strain evidence="5 6">ORNL</strain>
    </source>
</reference>
<dbReference type="PANTHER" id="PTHR35561:SF1">
    <property type="entry name" value="RNA 2',3'-CYCLIC PHOSPHODIESTERASE"/>
    <property type="match status" value="1"/>
</dbReference>
<dbReference type="PANTHER" id="PTHR35561">
    <property type="entry name" value="RNA 2',3'-CYCLIC PHOSPHODIESTERASE"/>
    <property type="match status" value="1"/>
</dbReference>
<feature type="active site" description="Proton acceptor" evidence="2">
    <location>
        <position position="122"/>
    </location>
</feature>
<dbReference type="SUPFAM" id="SSF55144">
    <property type="entry name" value="LigT-like"/>
    <property type="match status" value="1"/>
</dbReference>
<feature type="domain" description="Phosphoesterase HXTX" evidence="4">
    <location>
        <begin position="94"/>
        <end position="167"/>
    </location>
</feature>